<accession>A0A0B7AGY9</accession>
<dbReference type="EMBL" id="HACG01033193">
    <property type="protein sequence ID" value="CEK80058.1"/>
    <property type="molecule type" value="Transcribed_RNA"/>
</dbReference>
<proteinExistence type="predicted"/>
<protein>
    <submittedName>
        <fullName evidence="1">Uncharacterized protein</fullName>
    </submittedName>
</protein>
<reference evidence="1" key="1">
    <citation type="submission" date="2014-12" db="EMBL/GenBank/DDBJ databases">
        <title>Insight into the proteome of Arion vulgaris.</title>
        <authorList>
            <person name="Aradska J."/>
            <person name="Bulat T."/>
            <person name="Smidak R."/>
            <person name="Sarate P."/>
            <person name="Gangsoo J."/>
            <person name="Sialana F."/>
            <person name="Bilban M."/>
            <person name="Lubec G."/>
        </authorList>
    </citation>
    <scope>NUCLEOTIDE SEQUENCE</scope>
    <source>
        <tissue evidence="1">Skin</tissue>
    </source>
</reference>
<organism evidence="1">
    <name type="scientific">Arion vulgaris</name>
    <dbReference type="NCBI Taxonomy" id="1028688"/>
    <lineage>
        <taxon>Eukaryota</taxon>
        <taxon>Metazoa</taxon>
        <taxon>Spiralia</taxon>
        <taxon>Lophotrochozoa</taxon>
        <taxon>Mollusca</taxon>
        <taxon>Gastropoda</taxon>
        <taxon>Heterobranchia</taxon>
        <taxon>Euthyneura</taxon>
        <taxon>Panpulmonata</taxon>
        <taxon>Eupulmonata</taxon>
        <taxon>Stylommatophora</taxon>
        <taxon>Helicina</taxon>
        <taxon>Arionoidea</taxon>
        <taxon>Arionidae</taxon>
        <taxon>Arion</taxon>
    </lineage>
</organism>
<sequence>TTTLQRLSLKYHGKRKNKTFRDQEKWRPTVEPPRRIDIYHEIWSSHVSESEAHEFTFLFSNLTYTPSIPVPLYIS</sequence>
<name>A0A0B7AGY9_9EUPU</name>
<evidence type="ECO:0000313" key="1">
    <source>
        <dbReference type="EMBL" id="CEK80058.1"/>
    </source>
</evidence>
<gene>
    <name evidence="1" type="primary">ORF118882</name>
</gene>
<dbReference type="AlphaFoldDB" id="A0A0B7AGY9"/>
<feature type="non-terminal residue" evidence="1">
    <location>
        <position position="1"/>
    </location>
</feature>